<keyword evidence="2" id="KW-1185">Reference proteome</keyword>
<dbReference type="RefSeq" id="WP_053371113.1">
    <property type="nucleotide sequence ID" value="NZ_KQ435292.1"/>
</dbReference>
<reference evidence="1 2" key="1">
    <citation type="journal article" date="2015" name="Sci. Rep.">
        <title>Functional and structural properties of a novel cellulosome-like multienzyme complex: efficient glycoside hydrolysis of water-insoluble 7-xylosyl-10-deacetylpaclitaxel.</title>
        <authorList>
            <person name="Dou T.Y."/>
            <person name="Luan H.W."/>
            <person name="Ge G.B."/>
            <person name="Dong M.M."/>
            <person name="Zou H.F."/>
            <person name="He Y.Q."/>
            <person name="Cui P."/>
            <person name="Wang J.Y."/>
            <person name="Hao D.C."/>
            <person name="Yang S.L."/>
            <person name="Yang L."/>
        </authorList>
    </citation>
    <scope>NUCLEOTIDE SEQUENCE [LARGE SCALE GENOMIC DNA]</scope>
    <source>
        <strain evidence="1 2">F16</strain>
    </source>
</reference>
<proteinExistence type="predicted"/>
<accession>A0A0M0F5X6</accession>
<evidence type="ECO:0000313" key="1">
    <source>
        <dbReference type="EMBL" id="KON72596.1"/>
    </source>
</evidence>
<organism evidence="1 2">
    <name type="scientific">Cellulosimicrobium cellulans F16</name>
    <dbReference type="NCBI Taxonomy" id="1350482"/>
    <lineage>
        <taxon>Bacteria</taxon>
        <taxon>Bacillati</taxon>
        <taxon>Actinomycetota</taxon>
        <taxon>Actinomycetes</taxon>
        <taxon>Micrococcales</taxon>
        <taxon>Promicromonosporaceae</taxon>
        <taxon>Cellulosimicrobium</taxon>
    </lineage>
</organism>
<evidence type="ECO:0000313" key="2">
    <source>
        <dbReference type="Proteomes" id="UP000037387"/>
    </source>
</evidence>
<comment type="caution">
    <text evidence="1">The sequence shown here is derived from an EMBL/GenBank/DDBJ whole genome shotgun (WGS) entry which is preliminary data.</text>
</comment>
<name>A0A0M0F5X6_CELCE</name>
<dbReference type="AlphaFoldDB" id="A0A0M0F5X6"/>
<dbReference type="PATRIC" id="fig|1350482.3.peg.3116"/>
<gene>
    <name evidence="1" type="ORF">M768_13900</name>
</gene>
<dbReference type="Proteomes" id="UP000037387">
    <property type="component" value="Unassembled WGS sequence"/>
</dbReference>
<sequence length="121" mass="13161">MGIGMLRRHYPERNVAAFPHGVPDESWKVDQLRAFARAHNVDLKGATKKADILSALAAAKPDPVPFDPGEHEPAEVLEYLTGLDDTDADAHDAEVARVVEAERVGKNRAEVLELIEGTPAD</sequence>
<dbReference type="EMBL" id="ATNL01000011">
    <property type="protein sequence ID" value="KON72596.1"/>
    <property type="molecule type" value="Genomic_DNA"/>
</dbReference>
<protein>
    <submittedName>
        <fullName evidence="1">Uncharacterized protein</fullName>
    </submittedName>
</protein>